<proteinExistence type="predicted"/>
<gene>
    <name evidence="1" type="ORF">HYG85_01465</name>
</gene>
<evidence type="ECO:0000313" key="1">
    <source>
        <dbReference type="EMBL" id="QUH27651.1"/>
    </source>
</evidence>
<accession>A0A8J8M7A0</accession>
<dbReference type="EMBL" id="CP058561">
    <property type="protein sequence ID" value="QUH27651.1"/>
    <property type="molecule type" value="Genomic_DNA"/>
</dbReference>
<name>A0A8J8M7A0_9FIRM</name>
<dbReference type="AlphaFoldDB" id="A0A8J8M7A0"/>
<protein>
    <submittedName>
        <fullName evidence="1">Uncharacterized protein</fullName>
    </submittedName>
</protein>
<sequence>MFKFLSKKYAKKHKKQEIIPLKTQLEKLEEVGIRINPDIDSNHLFNVFDKEEYEEDPYGSLLIALGCEVETSKDCGKPISKNIWYLDTECIEDTGDYVRVMEKIACLAHDNLPLSKIHDYIDMDKSEAWIAFNLGEETYKWNLEFNDDWLDVRIFSMVNKLLLSKDSTSQFVISVLDQSILIAFLENDKIDDFNKISKYIFEIV</sequence>
<reference evidence="1 2" key="1">
    <citation type="submission" date="2020-07" db="EMBL/GenBank/DDBJ databases">
        <title>Vallitalea guaymasensis genome.</title>
        <authorList>
            <person name="Postec A."/>
        </authorList>
    </citation>
    <scope>NUCLEOTIDE SEQUENCE [LARGE SCALE GENOMIC DNA]</scope>
    <source>
        <strain evidence="1 2">Ra1766G1</strain>
    </source>
</reference>
<evidence type="ECO:0000313" key="2">
    <source>
        <dbReference type="Proteomes" id="UP000677305"/>
    </source>
</evidence>
<dbReference type="KEGG" id="vgu:HYG85_01465"/>
<dbReference type="RefSeq" id="WP_212691977.1">
    <property type="nucleotide sequence ID" value="NZ_CP058561.1"/>
</dbReference>
<keyword evidence="2" id="KW-1185">Reference proteome</keyword>
<dbReference type="Proteomes" id="UP000677305">
    <property type="component" value="Chromosome"/>
</dbReference>
<organism evidence="1 2">
    <name type="scientific">Vallitalea guaymasensis</name>
    <dbReference type="NCBI Taxonomy" id="1185412"/>
    <lineage>
        <taxon>Bacteria</taxon>
        <taxon>Bacillati</taxon>
        <taxon>Bacillota</taxon>
        <taxon>Clostridia</taxon>
        <taxon>Lachnospirales</taxon>
        <taxon>Vallitaleaceae</taxon>
        <taxon>Vallitalea</taxon>
    </lineage>
</organism>